<name>A0AAE0FSV6_9CHLO</name>
<dbReference type="Proteomes" id="UP001190700">
    <property type="component" value="Unassembled WGS sequence"/>
</dbReference>
<sequence length="934" mass="102676">MLEKGAGAFCAAGAGVLYCVEGAATFGAPRAGIFKCGERLSATCSKHLEAQAQVQQHFVLPAQEFSNVVNVGKLSGAAAKAKLRGQSSVIKAMRRKLKRAEAGRTQANAILARAEKNAVYIKNAIATISDQKWKRDVLGLLCRAISMNRLTPDMVLYQFICDTTNNLTKKDSRGFRWSTQVKRLVKAMRAASSARAALDIARGNVGGEEGSYGVKEVLRYINLGFPSDSSMRHFEKRDGDDPEWREGLSIPMLIHALKGMDEGLAFNPDAQPHDPSSLSPSPKNVAIEAHLEDLDLINVPCVQYPTSFAVAPHTIGESATNNVACTATPVGGSATGVIAGTTVSTAPSPSYDEEPATAAASEATLVIGATGGERLLAQTGQSRKSIPFSWDERSMPKTLQAEFREFMMPIDNFFVGEVWDEAAVISHLQCIYEYLLSRSDVPEKAVKDAGERYAARFKKYLKSKKKSSNFSQNQLGELRRLQYNKCVVASLRDMLDAFMGACREAGLAEGRAAGSGVTDDGTRAAAADIGGETRLAVTGRARLCEGRRKAAKAYETDIQAKMGSVYPEDLDKVIWKLRRNHDWPAEVNINQALTAYRLQLAVHRDDITEADVSEELAQAMYDAERLSLQEGGVDFDRFSYVPSTDAEDNWYCTVEDEPHKLKCLVTSVLGSVDDQEPPLISKAHILEAVRQNPIELWQLAHILSSASDDQNVVTCEDLFYNETLRVELRKLGYHQDALALQVFGNAHLAWDAPGLSQSVRSTLLTELRQLLKVLLAGRMHSVKGLMSGDRVGGFPRDLLLVLQGNIDARTHLLSRYPFLRETLNERSFSTDDLETEFGMLVLRCGFKPRWSVASGALHAIDELTTMKRDPDVGFSIPSASGRHYSHHVGTGKKSTQWSTTDANSLASYLQKITYRSKRQSRDKRTIRSYHAVKQ</sequence>
<keyword evidence="2" id="KW-1185">Reference proteome</keyword>
<proteinExistence type="predicted"/>
<dbReference type="EMBL" id="LGRX02014048">
    <property type="protein sequence ID" value="KAK3265254.1"/>
    <property type="molecule type" value="Genomic_DNA"/>
</dbReference>
<dbReference type="AlphaFoldDB" id="A0AAE0FSV6"/>
<reference evidence="1 2" key="1">
    <citation type="journal article" date="2015" name="Genome Biol. Evol.">
        <title>Comparative Genomics of a Bacterivorous Green Alga Reveals Evolutionary Causalities and Consequences of Phago-Mixotrophic Mode of Nutrition.</title>
        <authorList>
            <person name="Burns J.A."/>
            <person name="Paasch A."/>
            <person name="Narechania A."/>
            <person name="Kim E."/>
        </authorList>
    </citation>
    <scope>NUCLEOTIDE SEQUENCE [LARGE SCALE GENOMIC DNA]</scope>
    <source>
        <strain evidence="1 2">PLY_AMNH</strain>
    </source>
</reference>
<accession>A0AAE0FSV6</accession>
<protein>
    <submittedName>
        <fullName evidence="1">Uncharacterized protein</fullName>
    </submittedName>
</protein>
<evidence type="ECO:0000313" key="1">
    <source>
        <dbReference type="EMBL" id="KAK3265254.1"/>
    </source>
</evidence>
<comment type="caution">
    <text evidence="1">The sequence shown here is derived from an EMBL/GenBank/DDBJ whole genome shotgun (WGS) entry which is preliminary data.</text>
</comment>
<organism evidence="1 2">
    <name type="scientific">Cymbomonas tetramitiformis</name>
    <dbReference type="NCBI Taxonomy" id="36881"/>
    <lineage>
        <taxon>Eukaryota</taxon>
        <taxon>Viridiplantae</taxon>
        <taxon>Chlorophyta</taxon>
        <taxon>Pyramimonadophyceae</taxon>
        <taxon>Pyramimonadales</taxon>
        <taxon>Pyramimonadaceae</taxon>
        <taxon>Cymbomonas</taxon>
    </lineage>
</organism>
<evidence type="ECO:0000313" key="2">
    <source>
        <dbReference type="Proteomes" id="UP001190700"/>
    </source>
</evidence>
<gene>
    <name evidence="1" type="ORF">CYMTET_26053</name>
</gene>